<keyword evidence="1" id="KW-1133">Transmembrane helix</keyword>
<gene>
    <name evidence="2" type="ORF">B296_00002543</name>
</gene>
<keyword evidence="1" id="KW-0812">Transmembrane</keyword>
<protein>
    <recommendedName>
        <fullName evidence="4">D-isomer specific 2-hydroxyacid dehydrogenase NAD-binding domain-containing protein</fullName>
    </recommendedName>
</protein>
<keyword evidence="1" id="KW-0472">Membrane</keyword>
<dbReference type="EMBL" id="AMZH03000946">
    <property type="protein sequence ID" value="RRT81289.1"/>
    <property type="molecule type" value="Genomic_DNA"/>
</dbReference>
<dbReference type="AlphaFoldDB" id="A0A427AYF3"/>
<dbReference type="Proteomes" id="UP000287651">
    <property type="component" value="Unassembled WGS sequence"/>
</dbReference>
<proteinExistence type="predicted"/>
<feature type="transmembrane region" description="Helical" evidence="1">
    <location>
        <begin position="72"/>
        <end position="95"/>
    </location>
</feature>
<name>A0A427AYF3_ENSVE</name>
<evidence type="ECO:0000313" key="2">
    <source>
        <dbReference type="EMBL" id="RRT81289.1"/>
    </source>
</evidence>
<organism evidence="2 3">
    <name type="scientific">Ensete ventricosum</name>
    <name type="common">Abyssinian banana</name>
    <name type="synonym">Musa ensete</name>
    <dbReference type="NCBI Taxonomy" id="4639"/>
    <lineage>
        <taxon>Eukaryota</taxon>
        <taxon>Viridiplantae</taxon>
        <taxon>Streptophyta</taxon>
        <taxon>Embryophyta</taxon>
        <taxon>Tracheophyta</taxon>
        <taxon>Spermatophyta</taxon>
        <taxon>Magnoliopsida</taxon>
        <taxon>Liliopsida</taxon>
        <taxon>Zingiberales</taxon>
        <taxon>Musaceae</taxon>
        <taxon>Ensete</taxon>
    </lineage>
</organism>
<accession>A0A427AYF3</accession>
<reference evidence="2 3" key="1">
    <citation type="journal article" date="2014" name="Agronomy (Basel)">
        <title>A Draft Genome Sequence for Ensete ventricosum, the Drought-Tolerant Tree Against Hunger.</title>
        <authorList>
            <person name="Harrison J."/>
            <person name="Moore K.A."/>
            <person name="Paszkiewicz K."/>
            <person name="Jones T."/>
            <person name="Grant M."/>
            <person name="Ambacheew D."/>
            <person name="Muzemil S."/>
            <person name="Studholme D.J."/>
        </authorList>
    </citation>
    <scope>NUCLEOTIDE SEQUENCE [LARGE SCALE GENOMIC DNA]</scope>
</reference>
<evidence type="ECO:0000256" key="1">
    <source>
        <dbReference type="SAM" id="Phobius"/>
    </source>
</evidence>
<comment type="caution">
    <text evidence="2">The sequence shown here is derived from an EMBL/GenBank/DDBJ whole genome shotgun (WGS) entry which is preliminary data.</text>
</comment>
<sequence>MVNHLLRGKELLPWRMFSEKLMWLDILPFFLMCSQQDEPYMKPGLAEQKNAVVVPHIASASKVRTQREKISIYIAIFFVLNLVLATNPTFFIIAVQWTREGMATLAALNVLVSIGKIKGYPIWSDPNRVEPFLDENSPAPAACPSIVNAKQLGI</sequence>
<evidence type="ECO:0008006" key="4">
    <source>
        <dbReference type="Google" id="ProtNLM"/>
    </source>
</evidence>
<evidence type="ECO:0000313" key="3">
    <source>
        <dbReference type="Proteomes" id="UP000287651"/>
    </source>
</evidence>